<evidence type="ECO:0000313" key="4">
    <source>
        <dbReference type="Proteomes" id="UP000183190"/>
    </source>
</evidence>
<dbReference type="PANTHER" id="PTHR23026">
    <property type="entry name" value="NADPH NITROREDUCTASE"/>
    <property type="match status" value="1"/>
</dbReference>
<dbReference type="PANTHER" id="PTHR23026:SF125">
    <property type="entry name" value="OXYGEN-INSENSITIVE NAD(P)H NITROREDUCTASE"/>
    <property type="match status" value="1"/>
</dbReference>
<dbReference type="RefSeq" id="WP_074716848.1">
    <property type="nucleotide sequence ID" value="NZ_FNWV01000006.1"/>
</dbReference>
<dbReference type="SUPFAM" id="SSF55469">
    <property type="entry name" value="FMN-dependent nitroreductase-like"/>
    <property type="match status" value="1"/>
</dbReference>
<dbReference type="Pfam" id="PF00881">
    <property type="entry name" value="Nitroreductase"/>
    <property type="match status" value="1"/>
</dbReference>
<evidence type="ECO:0000259" key="2">
    <source>
        <dbReference type="Pfam" id="PF00881"/>
    </source>
</evidence>
<dbReference type="GO" id="GO:0046256">
    <property type="term" value="P:2,4,6-trinitrotoluene catabolic process"/>
    <property type="evidence" value="ECO:0007669"/>
    <property type="project" value="TreeGrafter"/>
</dbReference>
<dbReference type="OrthoDB" id="9783470at2"/>
<dbReference type="InterPro" id="IPR000415">
    <property type="entry name" value="Nitroreductase-like"/>
</dbReference>
<dbReference type="GO" id="GO:0005829">
    <property type="term" value="C:cytosol"/>
    <property type="evidence" value="ECO:0007669"/>
    <property type="project" value="TreeGrafter"/>
</dbReference>
<dbReference type="InterPro" id="IPR029479">
    <property type="entry name" value="Nitroreductase"/>
</dbReference>
<dbReference type="Gene3D" id="3.40.109.10">
    <property type="entry name" value="NADH Oxidase"/>
    <property type="match status" value="1"/>
</dbReference>
<dbReference type="GO" id="GO:0046857">
    <property type="term" value="F:oxidoreductase activity, acting on other nitrogenous compounds as donors, with NAD or NADP as acceptor"/>
    <property type="evidence" value="ECO:0007669"/>
    <property type="project" value="TreeGrafter"/>
</dbReference>
<protein>
    <recommendedName>
        <fullName evidence="2">Nitroreductase domain-containing protein</fullName>
    </recommendedName>
</protein>
<dbReference type="AlphaFoldDB" id="A0A1H6JVR1"/>
<evidence type="ECO:0000256" key="1">
    <source>
        <dbReference type="ARBA" id="ARBA00023027"/>
    </source>
</evidence>
<dbReference type="Proteomes" id="UP000183190">
    <property type="component" value="Unassembled WGS sequence"/>
</dbReference>
<dbReference type="InterPro" id="IPR050627">
    <property type="entry name" value="Nitroreductase/BluB"/>
</dbReference>
<sequence>MSKLTKIIKERRSVRKFSSLLPSKNLIDEVLEAGIYAASGRGKQAPILISITNKELRDTIAEENRKIGGWEGDFDPFYGAPIIILVIAPKDIPTAVYDGSLSIGNMMLKAQELGLGSCWIHRAKEEMESDLGKEILDKVGLKGDYIGIGHLALGIPDVPPEPIPERLPDRIFFID</sequence>
<feature type="domain" description="Nitroreductase" evidence="2">
    <location>
        <begin position="8"/>
        <end position="124"/>
    </location>
</feature>
<gene>
    <name evidence="3" type="ORF">SAMN02910265_01941</name>
</gene>
<reference evidence="3 4" key="1">
    <citation type="submission" date="2016-10" db="EMBL/GenBank/DDBJ databases">
        <authorList>
            <person name="de Groot N.N."/>
        </authorList>
    </citation>
    <scope>NUCLEOTIDE SEQUENCE [LARGE SCALE GENOMIC DNA]</scope>
    <source>
        <strain evidence="3 4">YAD2003</strain>
    </source>
</reference>
<proteinExistence type="predicted"/>
<accession>A0A1H6JVR1</accession>
<dbReference type="EMBL" id="FNWV01000006">
    <property type="protein sequence ID" value="SEH65113.1"/>
    <property type="molecule type" value="Genomic_DNA"/>
</dbReference>
<name>A0A1H6JVR1_RUMFL</name>
<evidence type="ECO:0000313" key="3">
    <source>
        <dbReference type="EMBL" id="SEH65113.1"/>
    </source>
</evidence>
<keyword evidence="1" id="KW-0520">NAD</keyword>
<dbReference type="CDD" id="cd02136">
    <property type="entry name" value="PnbA_NfnB-like"/>
    <property type="match status" value="1"/>
</dbReference>
<organism evidence="3 4">
    <name type="scientific">Ruminococcus flavefaciens</name>
    <dbReference type="NCBI Taxonomy" id="1265"/>
    <lineage>
        <taxon>Bacteria</taxon>
        <taxon>Bacillati</taxon>
        <taxon>Bacillota</taxon>
        <taxon>Clostridia</taxon>
        <taxon>Eubacteriales</taxon>
        <taxon>Oscillospiraceae</taxon>
        <taxon>Ruminococcus</taxon>
    </lineage>
</organism>